<sequence>MIIVLKELDKEKFNINITAWLDIDNNIQSCYTNFKEITIVTIIQMISEIVEKDGWDLQYFEKDEEEKLFNAFMKNSKITVRLNKKIDELNYDFKETIVKFDFSEIEKKEIAKIYLDNILNDFHYLDECIFDNLEEKDIDILVELLSDEVYQILSPDEIKIKFRDKLEKIMNEKV</sequence>
<proteinExistence type="predicted"/>
<reference evidence="1 2" key="1">
    <citation type="journal article" date="2017" name="Viruses">
        <title>Differentiation and structure in Sulfolobus islandicus rod-shaped virus populations.</title>
        <authorList>
            <person name="Bautista M.A."/>
            <person name="Black J.A."/>
            <person name="Youngblut N.D."/>
            <person name="Whitaker R.J."/>
        </authorList>
    </citation>
    <scope>NUCLEOTIDE SEQUENCE [LARGE SCALE GENOMIC DNA]</scope>
</reference>
<protein>
    <submittedName>
        <fullName evidence="1">Uncharacterized protein</fullName>
    </submittedName>
</protein>
<name>A0A1X9SK18_9VIRU</name>
<dbReference type="KEGG" id="vg:32878878"/>
<evidence type="ECO:0000313" key="1">
    <source>
        <dbReference type="EMBL" id="ARQ96569.1"/>
    </source>
</evidence>
<accession>A0A1X9SK18</accession>
<dbReference type="Proteomes" id="UP000201341">
    <property type="component" value="Segment"/>
</dbReference>
<dbReference type="OrthoDB" id="10902at10239"/>
<dbReference type="GeneID" id="32878878"/>
<dbReference type="RefSeq" id="YP_009362971.1">
    <property type="nucleotide sequence ID" value="NC_034628.1"/>
</dbReference>
<organism evidence="1 2">
    <name type="scientific">Sulfolobus islandicus rod-shaped virus 4</name>
    <dbReference type="NCBI Taxonomy" id="1983547"/>
    <lineage>
        <taxon>Viruses</taxon>
        <taxon>Adnaviria</taxon>
        <taxon>Zilligvirae</taxon>
        <taxon>Taleaviricota</taxon>
        <taxon>Tokiviricetes</taxon>
        <taxon>Ligamenvirales</taxon>
        <taxon>Rudiviridae</taxon>
        <taxon>Usarudivirus</taxon>
        <taxon>Usarudivirus yellowstonense</taxon>
        <taxon>Usarudivirus SIRV4</taxon>
    </lineage>
</organism>
<dbReference type="EMBL" id="KY744231">
    <property type="protein sequence ID" value="ARQ96569.1"/>
    <property type="molecule type" value="Genomic_DNA"/>
</dbReference>
<evidence type="ECO:0000313" key="2">
    <source>
        <dbReference type="Proteomes" id="UP000201341"/>
    </source>
</evidence>
<keyword evidence="2" id="KW-1185">Reference proteome</keyword>